<evidence type="ECO:0000313" key="1">
    <source>
        <dbReference type="EMBL" id="EEC01951.1"/>
    </source>
</evidence>
<name>B7P5S9_IXOSC</name>
<proteinExistence type="predicted"/>
<gene>
    <name evidence="1" type="ORF">IscW_ISCW001058</name>
</gene>
<evidence type="ECO:0000313" key="2">
    <source>
        <dbReference type="EnsemblMetazoa" id="ISCW001058-PA"/>
    </source>
</evidence>
<dbReference type="VEuPathDB" id="VectorBase:ISCI001058"/>
<dbReference type="Proteomes" id="UP000001555">
    <property type="component" value="Unassembled WGS sequence"/>
</dbReference>
<dbReference type="EMBL" id="DS642409">
    <property type="protein sequence ID" value="EEC01951.1"/>
    <property type="molecule type" value="Genomic_DNA"/>
</dbReference>
<evidence type="ECO:0000313" key="3">
    <source>
        <dbReference type="Proteomes" id="UP000001555"/>
    </source>
</evidence>
<dbReference type="HOGENOM" id="CLU_2375088_0_0_1"/>
<dbReference type="PaxDb" id="6945-B7P5S9"/>
<reference evidence="1 3" key="1">
    <citation type="submission" date="2008-03" db="EMBL/GenBank/DDBJ databases">
        <title>Annotation of Ixodes scapularis.</title>
        <authorList>
            <consortium name="Ixodes scapularis Genome Project Consortium"/>
            <person name="Caler E."/>
            <person name="Hannick L.I."/>
            <person name="Bidwell S."/>
            <person name="Joardar V."/>
            <person name="Thiagarajan M."/>
            <person name="Amedeo P."/>
            <person name="Galinsky K.J."/>
            <person name="Schobel S."/>
            <person name="Inman J."/>
            <person name="Hostetler J."/>
            <person name="Miller J."/>
            <person name="Hammond M."/>
            <person name="Megy K."/>
            <person name="Lawson D."/>
            <person name="Kodira C."/>
            <person name="Sutton G."/>
            <person name="Meyer J."/>
            <person name="Hill C.A."/>
            <person name="Birren B."/>
            <person name="Nene V."/>
            <person name="Collins F."/>
            <person name="Alarcon-Chaidez F."/>
            <person name="Wikel S."/>
            <person name="Strausberg R."/>
        </authorList>
    </citation>
    <scope>NUCLEOTIDE SEQUENCE [LARGE SCALE GENOMIC DNA]</scope>
    <source>
        <strain evidence="3">Wikel</strain>
        <strain evidence="1">Wikel colony</strain>
    </source>
</reference>
<protein>
    <submittedName>
        <fullName evidence="1 2">Uncharacterized protein</fullName>
    </submittedName>
</protein>
<dbReference type="AlphaFoldDB" id="B7P5S9"/>
<organism>
    <name type="scientific">Ixodes scapularis</name>
    <name type="common">Black-legged tick</name>
    <name type="synonym">Deer tick</name>
    <dbReference type="NCBI Taxonomy" id="6945"/>
    <lineage>
        <taxon>Eukaryota</taxon>
        <taxon>Metazoa</taxon>
        <taxon>Ecdysozoa</taxon>
        <taxon>Arthropoda</taxon>
        <taxon>Chelicerata</taxon>
        <taxon>Arachnida</taxon>
        <taxon>Acari</taxon>
        <taxon>Parasitiformes</taxon>
        <taxon>Ixodida</taxon>
        <taxon>Ixodoidea</taxon>
        <taxon>Ixodidae</taxon>
        <taxon>Ixodinae</taxon>
        <taxon>Ixodes</taxon>
    </lineage>
</organism>
<dbReference type="InterPro" id="IPR009522">
    <property type="entry name" value="Capsid_Phlebovir/Tenuivir"/>
</dbReference>
<dbReference type="InParanoid" id="B7P5S9"/>
<accession>B7P5S9</accession>
<dbReference type="EMBL" id="ABJB010339418">
    <property type="status" value="NOT_ANNOTATED_CDS"/>
    <property type="molecule type" value="Genomic_DNA"/>
</dbReference>
<keyword evidence="3" id="KW-1185">Reference proteome</keyword>
<dbReference type="VEuPathDB" id="VectorBase:ISCW001058"/>
<reference evidence="2" key="2">
    <citation type="submission" date="2020-05" db="UniProtKB">
        <authorList>
            <consortium name="EnsemblMetazoa"/>
        </authorList>
    </citation>
    <scope>IDENTIFICATION</scope>
    <source>
        <strain evidence="2">wikel</strain>
    </source>
</reference>
<dbReference type="EnsemblMetazoa" id="ISCW001058-RA">
    <property type="protein sequence ID" value="ISCW001058-PA"/>
    <property type="gene ID" value="ISCW001058"/>
</dbReference>
<dbReference type="GO" id="GO:0003723">
    <property type="term" value="F:RNA binding"/>
    <property type="evidence" value="ECO:0007669"/>
    <property type="project" value="InterPro"/>
</dbReference>
<dbReference type="Pfam" id="PF05733">
    <property type="entry name" value="Tenui_N"/>
    <property type="match status" value="1"/>
</dbReference>
<sequence length="95" mass="11038">MGDYDTDVGLFESIKQKFEFQGFDTRQVARTLKEEGPSLLYRQHHEASYLNRRTVVIIGLLRGAHVTKIEKPMREESKADFRALVAHYKIRSSPK</sequence>